<dbReference type="Proteomes" id="UP000594263">
    <property type="component" value="Unplaced"/>
</dbReference>
<name>A0A7N0V533_KALFE</name>
<dbReference type="PANTHER" id="PTHR31920">
    <property type="entry name" value="B3 DOMAIN-CONTAINING"/>
    <property type="match status" value="1"/>
</dbReference>
<evidence type="ECO:0000313" key="7">
    <source>
        <dbReference type="EnsemblPlants" id="Kaladp0101s0194.1.v1.1"/>
    </source>
</evidence>
<dbReference type="EnsemblPlants" id="Kaladp0101s0194.1.v1.1">
    <property type="protein sequence ID" value="Kaladp0101s0194.1.v1.1"/>
    <property type="gene ID" value="Kaladp0101s0194.v1.1"/>
</dbReference>
<keyword evidence="2" id="KW-0805">Transcription regulation</keyword>
<reference evidence="7" key="1">
    <citation type="submission" date="2021-01" db="UniProtKB">
        <authorList>
            <consortium name="EnsemblPlants"/>
        </authorList>
    </citation>
    <scope>IDENTIFICATION</scope>
</reference>
<dbReference type="InterPro" id="IPR015300">
    <property type="entry name" value="DNA-bd_pseudobarrel_sf"/>
</dbReference>
<dbReference type="CDD" id="cd10017">
    <property type="entry name" value="B3_DNA"/>
    <property type="match status" value="2"/>
</dbReference>
<evidence type="ECO:0000256" key="2">
    <source>
        <dbReference type="ARBA" id="ARBA00023015"/>
    </source>
</evidence>
<comment type="subcellular location">
    <subcellularLocation>
        <location evidence="1">Nucleus</location>
    </subcellularLocation>
</comment>
<dbReference type="Pfam" id="PF02362">
    <property type="entry name" value="B3"/>
    <property type="match status" value="2"/>
</dbReference>
<dbReference type="SMART" id="SM01019">
    <property type="entry name" value="B3"/>
    <property type="match status" value="2"/>
</dbReference>
<dbReference type="PANTHER" id="PTHR31920:SF145">
    <property type="entry name" value="B3 DOMAIN-CONTAINING PROTEIN REM20-LIKE ISOFORM X1"/>
    <property type="match status" value="1"/>
</dbReference>
<dbReference type="SUPFAM" id="SSF101936">
    <property type="entry name" value="DNA-binding pseudobarrel domain"/>
    <property type="match status" value="2"/>
</dbReference>
<sequence length="249" mass="29102">MAEMDEREETSRAMEEQIYWNQFESTKHHFFQIMANSNSELRVPKKFGMKFPMKLGETIKLRGPTGDIWRVKVVKTEEDVLLRKGWPRFVYDHLLNEYDLLVFRYTGSSSFDVSIFDRNACVKDLRMLQDRFESKPHFFKVMNQEFRSKLLIPKKLRIGFVEKMGNTIRLKGPSGYVWKVGAERAGEDIILGIGWTQFVSDHTLDESDFLIFHYTGDSSFSVLIFDLSKCEKESSHFVKPAARSTDLRG</sequence>
<keyword evidence="4" id="KW-0804">Transcription</keyword>
<dbReference type="GO" id="GO:0003677">
    <property type="term" value="F:DNA binding"/>
    <property type="evidence" value="ECO:0007669"/>
    <property type="project" value="UniProtKB-KW"/>
</dbReference>
<keyword evidence="3" id="KW-0238">DNA-binding</keyword>
<feature type="domain" description="TF-B3" evidence="6">
    <location>
        <begin position="26"/>
        <end position="119"/>
    </location>
</feature>
<dbReference type="GO" id="GO:0005634">
    <property type="term" value="C:nucleus"/>
    <property type="evidence" value="ECO:0007669"/>
    <property type="project" value="UniProtKB-SubCell"/>
</dbReference>
<evidence type="ECO:0000313" key="8">
    <source>
        <dbReference type="Proteomes" id="UP000594263"/>
    </source>
</evidence>
<feature type="domain" description="TF-B3" evidence="6">
    <location>
        <begin position="135"/>
        <end position="228"/>
    </location>
</feature>
<dbReference type="PROSITE" id="PS50863">
    <property type="entry name" value="B3"/>
    <property type="match status" value="2"/>
</dbReference>
<dbReference type="Gene3D" id="2.40.330.10">
    <property type="entry name" value="DNA-binding pseudobarrel domain"/>
    <property type="match status" value="2"/>
</dbReference>
<organism evidence="7 8">
    <name type="scientific">Kalanchoe fedtschenkoi</name>
    <name type="common">Lavender scallops</name>
    <name type="synonym">South American air plant</name>
    <dbReference type="NCBI Taxonomy" id="63787"/>
    <lineage>
        <taxon>Eukaryota</taxon>
        <taxon>Viridiplantae</taxon>
        <taxon>Streptophyta</taxon>
        <taxon>Embryophyta</taxon>
        <taxon>Tracheophyta</taxon>
        <taxon>Spermatophyta</taxon>
        <taxon>Magnoliopsida</taxon>
        <taxon>eudicotyledons</taxon>
        <taxon>Gunneridae</taxon>
        <taxon>Pentapetalae</taxon>
        <taxon>Saxifragales</taxon>
        <taxon>Crassulaceae</taxon>
        <taxon>Kalanchoe</taxon>
    </lineage>
</organism>
<evidence type="ECO:0000256" key="3">
    <source>
        <dbReference type="ARBA" id="ARBA00023125"/>
    </source>
</evidence>
<accession>A0A7N0V533</accession>
<dbReference type="Gramene" id="Kaladp0101s0194.1.v1.1">
    <property type="protein sequence ID" value="Kaladp0101s0194.1.v1.1"/>
    <property type="gene ID" value="Kaladp0101s0194.v1.1"/>
</dbReference>
<evidence type="ECO:0000256" key="5">
    <source>
        <dbReference type="ARBA" id="ARBA00023242"/>
    </source>
</evidence>
<dbReference type="InterPro" id="IPR003340">
    <property type="entry name" value="B3_DNA-bd"/>
</dbReference>
<protein>
    <recommendedName>
        <fullName evidence="6">TF-B3 domain-containing protein</fullName>
    </recommendedName>
</protein>
<dbReference type="OMA" id="CIKEFIA"/>
<keyword evidence="5" id="KW-0539">Nucleus</keyword>
<dbReference type="AlphaFoldDB" id="A0A7N0V533"/>
<keyword evidence="8" id="KW-1185">Reference proteome</keyword>
<evidence type="ECO:0000256" key="1">
    <source>
        <dbReference type="ARBA" id="ARBA00004123"/>
    </source>
</evidence>
<dbReference type="InterPro" id="IPR050655">
    <property type="entry name" value="Plant_B3_domain"/>
</dbReference>
<evidence type="ECO:0000256" key="4">
    <source>
        <dbReference type="ARBA" id="ARBA00023163"/>
    </source>
</evidence>
<evidence type="ECO:0000259" key="6">
    <source>
        <dbReference type="PROSITE" id="PS50863"/>
    </source>
</evidence>
<proteinExistence type="predicted"/>